<dbReference type="OrthoDB" id="9803986at2"/>
<proteinExistence type="predicted"/>
<dbReference type="AlphaFoldDB" id="A0A4Z0BUG5"/>
<evidence type="ECO:0000313" key="2">
    <source>
        <dbReference type="Proteomes" id="UP000297839"/>
    </source>
</evidence>
<protein>
    <submittedName>
        <fullName evidence="1">YkgJ family cysteine cluster protein</fullName>
    </submittedName>
</protein>
<dbReference type="InterPro" id="IPR005358">
    <property type="entry name" value="Puta_zinc/iron-chelating_dom"/>
</dbReference>
<accession>A0A4Z0BUG5</accession>
<gene>
    <name evidence="1" type="ORF">EZ216_11900</name>
</gene>
<dbReference type="EMBL" id="SMLK01000003">
    <property type="protein sequence ID" value="TFZ02114.1"/>
    <property type="molecule type" value="Genomic_DNA"/>
</dbReference>
<comment type="caution">
    <text evidence="1">The sequence shown here is derived from an EMBL/GenBank/DDBJ whole genome shotgun (WGS) entry which is preliminary data.</text>
</comment>
<dbReference type="PANTHER" id="PTHR36931:SF1">
    <property type="entry name" value="UPF0153 PROTEIN YEIW"/>
    <property type="match status" value="1"/>
</dbReference>
<name>A0A4Z0BUG5_9BURK</name>
<dbReference type="Proteomes" id="UP000297839">
    <property type="component" value="Unassembled WGS sequence"/>
</dbReference>
<dbReference type="RefSeq" id="WP_135250210.1">
    <property type="nucleotide sequence ID" value="NZ_SMLK01000003.1"/>
</dbReference>
<reference evidence="1 2" key="1">
    <citation type="submission" date="2019-03" db="EMBL/GenBank/DDBJ databases">
        <title>Ramlibacter sp. 18x22-1, whole genome shotgun sequence.</title>
        <authorList>
            <person name="Zhang X."/>
            <person name="Feng G."/>
            <person name="Zhu H."/>
        </authorList>
    </citation>
    <scope>NUCLEOTIDE SEQUENCE [LARGE SCALE GENOMIC DNA]</scope>
    <source>
        <strain evidence="1 2">18x22-1</strain>
    </source>
</reference>
<sequence>MCCNRGMSLACRPGCGACCIAPSITSPIPGMPNGKPSGVRCVQLDDQNRCRIFGQPERPAFCGGLQPQAEMCGGSREHALQWLATLERLTA</sequence>
<keyword evidence="2" id="KW-1185">Reference proteome</keyword>
<dbReference type="InterPro" id="IPR052572">
    <property type="entry name" value="UPF0153_domain"/>
</dbReference>
<organism evidence="1 2">
    <name type="scientific">Ramlibacter humi</name>
    <dbReference type="NCBI Taxonomy" id="2530451"/>
    <lineage>
        <taxon>Bacteria</taxon>
        <taxon>Pseudomonadati</taxon>
        <taxon>Pseudomonadota</taxon>
        <taxon>Betaproteobacteria</taxon>
        <taxon>Burkholderiales</taxon>
        <taxon>Comamonadaceae</taxon>
        <taxon>Ramlibacter</taxon>
    </lineage>
</organism>
<dbReference type="PANTHER" id="PTHR36931">
    <property type="entry name" value="UPF0153 PROTEIN YEIW"/>
    <property type="match status" value="1"/>
</dbReference>
<evidence type="ECO:0000313" key="1">
    <source>
        <dbReference type="EMBL" id="TFZ02114.1"/>
    </source>
</evidence>
<dbReference type="Pfam" id="PF03692">
    <property type="entry name" value="CxxCxxCC"/>
    <property type="match status" value="1"/>
</dbReference>